<dbReference type="PANTHER" id="PTHR12753:SF0">
    <property type="entry name" value="ALPHA N-TERMINAL PROTEIN METHYLTRANSFERASE 1"/>
    <property type="match status" value="1"/>
</dbReference>
<dbReference type="PANTHER" id="PTHR12753">
    <property type="entry name" value="AD-003 - RELATED"/>
    <property type="match status" value="1"/>
</dbReference>
<comment type="similarity">
    <text evidence="1">Belongs to the methyltransferase superfamily. NTM1 family.</text>
</comment>
<evidence type="ECO:0000256" key="2">
    <source>
        <dbReference type="ARBA" id="ARBA00022603"/>
    </source>
</evidence>
<comment type="catalytic activity">
    <reaction evidence="8">
        <text>N-terminal L-seryl-L-prolyl-L-lysyl-[protein] + 3 S-adenosyl-L-methionine = N-terminal N,N,N-trimethyl-L-seryl-L-prolyl-L-lysyl-[protein] + 3 S-adenosyl-L-homocysteine + 3 H(+)</text>
        <dbReference type="Rhea" id="RHEA:54724"/>
        <dbReference type="Rhea" id="RHEA-COMP:13789"/>
        <dbReference type="Rhea" id="RHEA-COMP:13973"/>
        <dbReference type="ChEBI" id="CHEBI:15378"/>
        <dbReference type="ChEBI" id="CHEBI:57856"/>
        <dbReference type="ChEBI" id="CHEBI:59789"/>
        <dbReference type="ChEBI" id="CHEBI:138061"/>
        <dbReference type="ChEBI" id="CHEBI:138317"/>
        <dbReference type="EC" id="2.1.1.244"/>
    </reaction>
</comment>
<evidence type="ECO:0000256" key="9">
    <source>
        <dbReference type="ARBA" id="ARBA00047885"/>
    </source>
</evidence>
<dbReference type="Pfam" id="PF05891">
    <property type="entry name" value="Methyltransf_PK"/>
    <property type="match status" value="2"/>
</dbReference>
<keyword evidence="4 11" id="KW-0949">S-adenosyl-L-methionine</keyword>
<dbReference type="InterPro" id="IPR029063">
    <property type="entry name" value="SAM-dependent_MTases_sf"/>
</dbReference>
<evidence type="ECO:0000256" key="6">
    <source>
        <dbReference type="ARBA" id="ARBA00039449"/>
    </source>
</evidence>
<organism evidence="12 13">
    <name type="scientific">Multifurca ochricompacta</name>
    <dbReference type="NCBI Taxonomy" id="376703"/>
    <lineage>
        <taxon>Eukaryota</taxon>
        <taxon>Fungi</taxon>
        <taxon>Dikarya</taxon>
        <taxon>Basidiomycota</taxon>
        <taxon>Agaricomycotina</taxon>
        <taxon>Agaricomycetes</taxon>
        <taxon>Russulales</taxon>
        <taxon>Russulaceae</taxon>
        <taxon>Multifurca</taxon>
    </lineage>
</organism>
<reference evidence="12" key="1">
    <citation type="journal article" date="2022" name="New Phytol.">
        <title>Evolutionary transition to the ectomycorrhizal habit in the genomes of a hyperdiverse lineage of mushroom-forming fungi.</title>
        <authorList>
            <person name="Looney B."/>
            <person name="Miyauchi S."/>
            <person name="Morin E."/>
            <person name="Drula E."/>
            <person name="Courty P.E."/>
            <person name="Kohler A."/>
            <person name="Kuo A."/>
            <person name="LaButti K."/>
            <person name="Pangilinan J."/>
            <person name="Lipzen A."/>
            <person name="Riley R."/>
            <person name="Andreopoulos W."/>
            <person name="He G."/>
            <person name="Johnson J."/>
            <person name="Nolan M."/>
            <person name="Tritt A."/>
            <person name="Barry K.W."/>
            <person name="Grigoriev I.V."/>
            <person name="Nagy L.G."/>
            <person name="Hibbett D."/>
            <person name="Henrissat B."/>
            <person name="Matheny P.B."/>
            <person name="Labbe J."/>
            <person name="Martin F.M."/>
        </authorList>
    </citation>
    <scope>NUCLEOTIDE SEQUENCE</scope>
    <source>
        <strain evidence="12">BPL690</strain>
    </source>
</reference>
<dbReference type="GO" id="GO:0032259">
    <property type="term" value="P:methylation"/>
    <property type="evidence" value="ECO:0007669"/>
    <property type="project" value="UniProtKB-KW"/>
</dbReference>
<accession>A0AAD4M9S9</accession>
<dbReference type="EMBL" id="WTXG01000003">
    <property type="protein sequence ID" value="KAI0306437.1"/>
    <property type="molecule type" value="Genomic_DNA"/>
</dbReference>
<dbReference type="AlphaFoldDB" id="A0AAD4M9S9"/>
<evidence type="ECO:0000256" key="11">
    <source>
        <dbReference type="PIRSR" id="PIRSR016958-1"/>
    </source>
</evidence>
<evidence type="ECO:0000256" key="7">
    <source>
        <dbReference type="ARBA" id="ARBA00043129"/>
    </source>
</evidence>
<dbReference type="GO" id="GO:0005737">
    <property type="term" value="C:cytoplasm"/>
    <property type="evidence" value="ECO:0007669"/>
    <property type="project" value="TreeGrafter"/>
</dbReference>
<comment type="caution">
    <text evidence="12">The sequence shown here is derived from an EMBL/GenBank/DDBJ whole genome shotgun (WGS) entry which is preliminary data.</text>
</comment>
<protein>
    <recommendedName>
        <fullName evidence="6">Alpha N-terminal protein methyltransferase 1</fullName>
        <ecNumber evidence="5">2.1.1.244</ecNumber>
    </recommendedName>
    <alternativeName>
        <fullName evidence="7">X-Pro-Lys N-terminal protein methyltransferase 1</fullName>
    </alternativeName>
</protein>
<dbReference type="GO" id="GO:0071885">
    <property type="term" value="F:N-terminal protein N-methyltransferase activity"/>
    <property type="evidence" value="ECO:0007669"/>
    <property type="project" value="UniProtKB-EC"/>
</dbReference>
<feature type="binding site" evidence="11">
    <location>
        <position position="189"/>
    </location>
    <ligand>
        <name>S-adenosyl-L-methionine</name>
        <dbReference type="ChEBI" id="CHEBI:59789"/>
    </ligand>
</feature>
<evidence type="ECO:0000256" key="4">
    <source>
        <dbReference type="ARBA" id="ARBA00022691"/>
    </source>
</evidence>
<dbReference type="EC" id="2.1.1.244" evidence="5"/>
<keyword evidence="3" id="KW-0808">Transferase</keyword>
<evidence type="ECO:0000313" key="13">
    <source>
        <dbReference type="Proteomes" id="UP001203297"/>
    </source>
</evidence>
<feature type="binding site" evidence="11">
    <location>
        <position position="83"/>
    </location>
    <ligand>
        <name>S-adenosyl-L-methionine</name>
        <dbReference type="ChEBI" id="CHEBI:59789"/>
    </ligand>
</feature>
<evidence type="ECO:0000256" key="8">
    <source>
        <dbReference type="ARBA" id="ARBA00047306"/>
    </source>
</evidence>
<name>A0AAD4M9S9_9AGAM</name>
<evidence type="ECO:0000256" key="3">
    <source>
        <dbReference type="ARBA" id="ARBA00022679"/>
    </source>
</evidence>
<comment type="catalytic activity">
    <reaction evidence="9">
        <text>N-terminal L-prolyl-L-prolyl-L-lysyl-[protein] + 2 S-adenosyl-L-methionine = N-terminal N,N-dimethyl-L-prolyl-L-prolyl-L-lysyl-[protein] + 2 S-adenosyl-L-homocysteine + 2 H(+)</text>
        <dbReference type="Rhea" id="RHEA:54736"/>
        <dbReference type="Rhea" id="RHEA-COMP:13787"/>
        <dbReference type="Rhea" id="RHEA-COMP:13974"/>
        <dbReference type="ChEBI" id="CHEBI:15378"/>
        <dbReference type="ChEBI" id="CHEBI:57856"/>
        <dbReference type="ChEBI" id="CHEBI:59789"/>
        <dbReference type="ChEBI" id="CHEBI:138059"/>
        <dbReference type="ChEBI" id="CHEBI:138318"/>
        <dbReference type="EC" id="2.1.1.244"/>
    </reaction>
</comment>
<evidence type="ECO:0000256" key="1">
    <source>
        <dbReference type="ARBA" id="ARBA00009059"/>
    </source>
</evidence>
<proteinExistence type="inferred from homology"/>
<dbReference type="SUPFAM" id="SSF53335">
    <property type="entry name" value="S-adenosyl-L-methionine-dependent methyltransferases"/>
    <property type="match status" value="1"/>
</dbReference>
<evidence type="ECO:0000256" key="5">
    <source>
        <dbReference type="ARBA" id="ARBA00039112"/>
    </source>
</evidence>
<evidence type="ECO:0000313" key="12">
    <source>
        <dbReference type="EMBL" id="KAI0306437.1"/>
    </source>
</evidence>
<sequence>MALYSQPVLEDSLIYWEKQSATYDGVLGGYGSGSLPRVESLGSRKFLLYLLPELSTIPSAARPLKPTQPRRFRALDVGAGIGRVTSDTLLHLVSDVVLLEPVESLIQTALSRGRASAIEPPATNESKLPLQRQKWKGIADGSKSVTFLQGTLQACDPANPMQTATFLGRVGYTPSFPDDDSGFDVIWCQWCLAYMRDVDLVAFLKRSQVALRKEGPGVIVVKENVCSDGEGSVPAVEFDEEDSSVTRSDLHWKKVFRDTGLSLLHEQVQHGLPKGLFMVKMWVSLFLSQV</sequence>
<gene>
    <name evidence="12" type="ORF">B0F90DRAFT_1623003</name>
</gene>
<evidence type="ECO:0000256" key="10">
    <source>
        <dbReference type="ARBA" id="ARBA00048167"/>
    </source>
</evidence>
<comment type="catalytic activity">
    <reaction evidence="10">
        <text>N-terminal L-alanyl-L-prolyl-L-lysyl-[protein] + 3 S-adenosyl-L-methionine = N-terminal N,N,N-trimethyl-L-alanyl-L-prolyl-L-lysyl-[protein] + 3 S-adenosyl-L-homocysteine + 3 H(+)</text>
        <dbReference type="Rhea" id="RHEA:54712"/>
        <dbReference type="Rhea" id="RHEA-COMP:13785"/>
        <dbReference type="Rhea" id="RHEA-COMP:13971"/>
        <dbReference type="ChEBI" id="CHEBI:15378"/>
        <dbReference type="ChEBI" id="CHEBI:57856"/>
        <dbReference type="ChEBI" id="CHEBI:59789"/>
        <dbReference type="ChEBI" id="CHEBI:138057"/>
        <dbReference type="ChEBI" id="CHEBI:138315"/>
        <dbReference type="EC" id="2.1.1.244"/>
    </reaction>
</comment>
<feature type="binding site" evidence="11">
    <location>
        <position position="78"/>
    </location>
    <ligand>
        <name>S-adenosyl-L-methionine</name>
        <dbReference type="ChEBI" id="CHEBI:59789"/>
    </ligand>
</feature>
<keyword evidence="2" id="KW-0489">Methyltransferase</keyword>
<dbReference type="Gene3D" id="3.40.50.150">
    <property type="entry name" value="Vaccinia Virus protein VP39"/>
    <property type="match status" value="1"/>
</dbReference>
<dbReference type="InterPro" id="IPR008576">
    <property type="entry name" value="MeTrfase_NTM1"/>
</dbReference>
<dbReference type="PIRSF" id="PIRSF016958">
    <property type="entry name" value="DUF858_MeTrfase_lik"/>
    <property type="match status" value="1"/>
</dbReference>
<feature type="binding site" evidence="11">
    <location>
        <begin position="152"/>
        <end position="153"/>
    </location>
    <ligand>
        <name>S-adenosyl-L-methionine</name>
        <dbReference type="ChEBI" id="CHEBI:59789"/>
    </ligand>
</feature>
<keyword evidence="13" id="KW-1185">Reference proteome</keyword>
<dbReference type="Proteomes" id="UP001203297">
    <property type="component" value="Unassembled WGS sequence"/>
</dbReference>